<keyword evidence="1" id="KW-0472">Membrane</keyword>
<feature type="transmembrane region" description="Helical" evidence="1">
    <location>
        <begin position="21"/>
        <end position="41"/>
    </location>
</feature>
<feature type="transmembrane region" description="Helical" evidence="1">
    <location>
        <begin position="53"/>
        <end position="73"/>
    </location>
</feature>
<dbReference type="AlphaFoldDB" id="A0A449B1H1"/>
<dbReference type="KEGG" id="mcit:NCTC10181_00222"/>
<evidence type="ECO:0000313" key="3">
    <source>
        <dbReference type="Proteomes" id="UP000290985"/>
    </source>
</evidence>
<gene>
    <name evidence="2" type="ORF">NCTC10181_00222</name>
</gene>
<protein>
    <recommendedName>
        <fullName evidence="4">DUF3899 domain-containing protein</fullName>
    </recommendedName>
</protein>
<reference evidence="2 3" key="1">
    <citation type="submission" date="2019-01" db="EMBL/GenBank/DDBJ databases">
        <authorList>
            <consortium name="Pathogen Informatics"/>
        </authorList>
    </citation>
    <scope>NUCLEOTIDE SEQUENCE [LARGE SCALE GENOMIC DNA]</scope>
    <source>
        <strain evidence="2 3">NCTC10181</strain>
    </source>
</reference>
<evidence type="ECO:0008006" key="4">
    <source>
        <dbReference type="Google" id="ProtNLM"/>
    </source>
</evidence>
<accession>A0A449B1H1</accession>
<organism evidence="2 3">
    <name type="scientific">Mycoplasmopsis citelli</name>
    <dbReference type="NCBI Taxonomy" id="171281"/>
    <lineage>
        <taxon>Bacteria</taxon>
        <taxon>Bacillati</taxon>
        <taxon>Mycoplasmatota</taxon>
        <taxon>Mycoplasmoidales</taxon>
        <taxon>Metamycoplasmataceae</taxon>
        <taxon>Mycoplasmopsis</taxon>
    </lineage>
</organism>
<keyword evidence="3" id="KW-1185">Reference proteome</keyword>
<evidence type="ECO:0000313" key="2">
    <source>
        <dbReference type="EMBL" id="VEU74385.1"/>
    </source>
</evidence>
<keyword evidence="1" id="KW-0812">Transmembrane</keyword>
<proteinExistence type="predicted"/>
<sequence>MKKLLDYLAQRWKYEVKTIKFYLIIVSHSILLGVILLLAHFKGYNFALRQQRVDAFIIAFVIVFLVNLFSVVAKNSFLKNAFKSKNKYSYNKKSKLNQNDAKIAEFLRNEQEKETNHTYKSFYAFWIVGFVSALGILISYLSY</sequence>
<feature type="transmembrane region" description="Helical" evidence="1">
    <location>
        <begin position="122"/>
        <end position="141"/>
    </location>
</feature>
<dbReference type="RefSeq" id="WP_129725221.1">
    <property type="nucleotide sequence ID" value="NZ_CP101807.1"/>
</dbReference>
<name>A0A449B1H1_9BACT</name>
<dbReference type="Proteomes" id="UP000290985">
    <property type="component" value="Chromosome"/>
</dbReference>
<keyword evidence="1" id="KW-1133">Transmembrane helix</keyword>
<dbReference type="EMBL" id="LR215036">
    <property type="protein sequence ID" value="VEU74385.1"/>
    <property type="molecule type" value="Genomic_DNA"/>
</dbReference>
<evidence type="ECO:0000256" key="1">
    <source>
        <dbReference type="SAM" id="Phobius"/>
    </source>
</evidence>